<evidence type="ECO:0000313" key="8">
    <source>
        <dbReference type="Proteomes" id="UP001434337"/>
    </source>
</evidence>
<dbReference type="Gene3D" id="3.20.20.140">
    <property type="entry name" value="Metal-dependent hydrolases"/>
    <property type="match status" value="1"/>
</dbReference>
<dbReference type="InterPro" id="IPR003764">
    <property type="entry name" value="GlcNAc_6-P_deAcase"/>
</dbReference>
<keyword evidence="3 5" id="KW-0378">Hydrolase</keyword>
<dbReference type="SUPFAM" id="SSF51556">
    <property type="entry name" value="Metallo-dependent hydrolases"/>
    <property type="match status" value="1"/>
</dbReference>
<dbReference type="RefSeq" id="WP_342372410.1">
    <property type="nucleotide sequence ID" value="NZ_CP115965.1"/>
</dbReference>
<evidence type="ECO:0000256" key="4">
    <source>
        <dbReference type="ARBA" id="ARBA00023277"/>
    </source>
</evidence>
<dbReference type="GO" id="GO:0008448">
    <property type="term" value="F:N-acetylglucosamine-6-phosphate deacetylase activity"/>
    <property type="evidence" value="ECO:0007669"/>
    <property type="project" value="UniProtKB-EC"/>
</dbReference>
<keyword evidence="8" id="KW-1185">Reference proteome</keyword>
<keyword evidence="2" id="KW-0479">Metal-binding</keyword>
<dbReference type="PANTHER" id="PTHR11113">
    <property type="entry name" value="N-ACETYLGLUCOSAMINE-6-PHOSPHATE DEACETYLASE"/>
    <property type="match status" value="1"/>
</dbReference>
<comment type="similarity">
    <text evidence="1 5">Belongs to the metallo-dependent hydrolases superfamily. NagA family.</text>
</comment>
<protein>
    <submittedName>
        <fullName evidence="7">N-acetylglucosamine-6-phosphate deacetylase</fullName>
        <ecNumber evidence="7">3.5.1.25</ecNumber>
    </submittedName>
</protein>
<dbReference type="NCBIfam" id="TIGR00221">
    <property type="entry name" value="nagA"/>
    <property type="match status" value="1"/>
</dbReference>
<dbReference type="PANTHER" id="PTHR11113:SF14">
    <property type="entry name" value="N-ACETYLGLUCOSAMINE-6-PHOSPHATE DEACETYLASE"/>
    <property type="match status" value="1"/>
</dbReference>
<dbReference type="Proteomes" id="UP001434337">
    <property type="component" value="Chromosome"/>
</dbReference>
<accession>A0ABZ3C6E9</accession>
<evidence type="ECO:0000256" key="1">
    <source>
        <dbReference type="ARBA" id="ARBA00010716"/>
    </source>
</evidence>
<name>A0ABZ3C6E9_9ACTN</name>
<reference evidence="7 8" key="1">
    <citation type="journal article" date="2023" name="Environ Microbiome">
        <title>A coral-associated actinobacterium mitigates coral bleaching under heat stress.</title>
        <authorList>
            <person name="Li J."/>
            <person name="Zou Y."/>
            <person name="Li Q."/>
            <person name="Zhang J."/>
            <person name="Bourne D.G."/>
            <person name="Lyu Y."/>
            <person name="Liu C."/>
            <person name="Zhang S."/>
        </authorList>
    </citation>
    <scope>NUCLEOTIDE SEQUENCE [LARGE SCALE GENOMIC DNA]</scope>
    <source>
        <strain evidence="7 8">SCSIO 13291</strain>
    </source>
</reference>
<dbReference type="InterPro" id="IPR011059">
    <property type="entry name" value="Metal-dep_hydrolase_composite"/>
</dbReference>
<organism evidence="7 8">
    <name type="scientific">Propioniciclava soli</name>
    <dbReference type="NCBI Taxonomy" id="2775081"/>
    <lineage>
        <taxon>Bacteria</taxon>
        <taxon>Bacillati</taxon>
        <taxon>Actinomycetota</taxon>
        <taxon>Actinomycetes</taxon>
        <taxon>Propionibacteriales</taxon>
        <taxon>Propionibacteriaceae</taxon>
        <taxon>Propioniciclava</taxon>
    </lineage>
</organism>
<feature type="domain" description="Amidohydrolase-related" evidence="6">
    <location>
        <begin position="64"/>
        <end position="382"/>
    </location>
</feature>
<gene>
    <name evidence="7" type="primary">nagA</name>
    <name evidence="7" type="ORF">PCC79_15890</name>
</gene>
<dbReference type="CDD" id="cd00854">
    <property type="entry name" value="NagA"/>
    <property type="match status" value="1"/>
</dbReference>
<evidence type="ECO:0000313" key="7">
    <source>
        <dbReference type="EMBL" id="WZW98347.1"/>
    </source>
</evidence>
<dbReference type="EMBL" id="CP115965">
    <property type="protein sequence ID" value="WZW98347.1"/>
    <property type="molecule type" value="Genomic_DNA"/>
</dbReference>
<dbReference type="Gene3D" id="2.30.40.10">
    <property type="entry name" value="Urease, subunit C, domain 1"/>
    <property type="match status" value="1"/>
</dbReference>
<evidence type="ECO:0000256" key="3">
    <source>
        <dbReference type="ARBA" id="ARBA00022801"/>
    </source>
</evidence>
<dbReference type="EC" id="3.5.1.25" evidence="7"/>
<dbReference type="InterPro" id="IPR006680">
    <property type="entry name" value="Amidohydro-rel"/>
</dbReference>
<evidence type="ECO:0000256" key="2">
    <source>
        <dbReference type="ARBA" id="ARBA00022723"/>
    </source>
</evidence>
<dbReference type="PIRSF" id="PIRSF038994">
    <property type="entry name" value="NagA"/>
    <property type="match status" value="1"/>
</dbReference>
<sequence length="385" mass="39544">MSASPTGSGSAPACDTRLLAARVFTGHEVIAPGVVEVAAGRVARVSSAPSEGVAVAEIDLGDVTLVPGFVDVHTHGGAGAELADDPVTAAEHHLRHGTTSVVASFVTMPVASLAERVAALVPHVTAGTIAGVHLEGPWLAEEFHGAHPVDLLCDPDLAEVARIVEAGEGIVRMVTIAVERPGAMDAVRWLADRGVVAAIGHTAATFDQTRDALAAGVTGVTHLFNAMPGLHHRRPGPILALLRDADVWLEVIADGVHLHPELVGWVFDQAPGRVVLITDALAATGMPDGRFTSGSLAVDVRDGKALVAGTDTIAGSTLVLADAVRNVIGWGVPWTDAVRAATLHPARYLSLDGVGELVPGARADAVALASDWSVRGVWRSGVNVA</sequence>
<evidence type="ECO:0000259" key="6">
    <source>
        <dbReference type="Pfam" id="PF01979"/>
    </source>
</evidence>
<dbReference type="SUPFAM" id="SSF51338">
    <property type="entry name" value="Composite domain of metallo-dependent hydrolases"/>
    <property type="match status" value="1"/>
</dbReference>
<proteinExistence type="inferred from homology"/>
<evidence type="ECO:0000256" key="5">
    <source>
        <dbReference type="PIRNR" id="PIRNR038994"/>
    </source>
</evidence>
<dbReference type="Pfam" id="PF01979">
    <property type="entry name" value="Amidohydro_1"/>
    <property type="match status" value="1"/>
</dbReference>
<dbReference type="InterPro" id="IPR032466">
    <property type="entry name" value="Metal_Hydrolase"/>
</dbReference>
<keyword evidence="4 5" id="KW-0119">Carbohydrate metabolism</keyword>